<proteinExistence type="predicted"/>
<evidence type="ECO:0008006" key="3">
    <source>
        <dbReference type="Google" id="ProtNLM"/>
    </source>
</evidence>
<accession>A0ABP9UFI4</accession>
<protein>
    <recommendedName>
        <fullName evidence="3">Secreted protein</fullName>
    </recommendedName>
</protein>
<reference evidence="1 2" key="1">
    <citation type="submission" date="2024-02" db="EMBL/GenBank/DDBJ databases">
        <title>Deinococcus caeni NBRC 101312.</title>
        <authorList>
            <person name="Ichikawa N."/>
            <person name="Katano-Makiyama Y."/>
            <person name="Hidaka K."/>
        </authorList>
    </citation>
    <scope>NUCLEOTIDE SEQUENCE [LARGE SCALE GENOMIC DNA]</scope>
    <source>
        <strain evidence="1 2">NBRC 101312</strain>
    </source>
</reference>
<name>A0ABP9UFI4_9DEIO</name>
<dbReference type="Proteomes" id="UP001423409">
    <property type="component" value="Unassembled WGS sequence"/>
</dbReference>
<keyword evidence="2" id="KW-1185">Reference proteome</keyword>
<comment type="caution">
    <text evidence="1">The sequence shown here is derived from an EMBL/GenBank/DDBJ whole genome shotgun (WGS) entry which is preliminary data.</text>
</comment>
<sequence length="169" mass="17756">MKLAPSNPGPLLRVPARMLKRLRAVVASTVVACAVLAGAGLAGTGLSGAGALGMTLPAPPAGPPAQVGGLRVCERGDTTYLLDRSGRVRSLTYARLVPDNRLWVRQSYDRAGRLTGLSVSWSGFAGRLLDVRGSFDARGRLVKESGFRARGVTTPLRSYLRAVPKGVTC</sequence>
<gene>
    <name evidence="1" type="ORF">Dcae01_03013</name>
</gene>
<organism evidence="1 2">
    <name type="scientific">Deinococcus caeni</name>
    <dbReference type="NCBI Taxonomy" id="569127"/>
    <lineage>
        <taxon>Bacteria</taxon>
        <taxon>Thermotogati</taxon>
        <taxon>Deinococcota</taxon>
        <taxon>Deinococci</taxon>
        <taxon>Deinococcales</taxon>
        <taxon>Deinococcaceae</taxon>
        <taxon>Deinococcus</taxon>
    </lineage>
</organism>
<dbReference type="EMBL" id="BAABQU010000052">
    <property type="protein sequence ID" value="GAA5441476.1"/>
    <property type="molecule type" value="Genomic_DNA"/>
</dbReference>
<evidence type="ECO:0000313" key="2">
    <source>
        <dbReference type="Proteomes" id="UP001423409"/>
    </source>
</evidence>
<evidence type="ECO:0000313" key="1">
    <source>
        <dbReference type="EMBL" id="GAA5441476.1"/>
    </source>
</evidence>
<dbReference type="RefSeq" id="WP_345446889.1">
    <property type="nucleotide sequence ID" value="NZ_BAABQU010000052.1"/>
</dbReference>